<comment type="caution">
    <text evidence="2">The sequence shown here is derived from an EMBL/GenBank/DDBJ whole genome shotgun (WGS) entry which is preliminary data.</text>
</comment>
<feature type="transmembrane region" description="Helical" evidence="1">
    <location>
        <begin position="69"/>
        <end position="87"/>
    </location>
</feature>
<feature type="transmembrane region" description="Helical" evidence="1">
    <location>
        <begin position="116"/>
        <end position="136"/>
    </location>
</feature>
<accession>A0A926EYN9</accession>
<keyword evidence="1" id="KW-0472">Membrane</keyword>
<name>A0A926EYN9_9FIRM</name>
<evidence type="ECO:0000313" key="3">
    <source>
        <dbReference type="Proteomes" id="UP000601522"/>
    </source>
</evidence>
<keyword evidence="1" id="KW-0812">Transmembrane</keyword>
<dbReference type="EMBL" id="JACRTK010000003">
    <property type="protein sequence ID" value="MBC8590915.1"/>
    <property type="molecule type" value="Genomic_DNA"/>
</dbReference>
<feature type="transmembrane region" description="Helical" evidence="1">
    <location>
        <begin position="93"/>
        <end position="111"/>
    </location>
</feature>
<evidence type="ECO:0000313" key="2">
    <source>
        <dbReference type="EMBL" id="MBC8590915.1"/>
    </source>
</evidence>
<feature type="transmembrane region" description="Helical" evidence="1">
    <location>
        <begin position="148"/>
        <end position="173"/>
    </location>
</feature>
<protein>
    <submittedName>
        <fullName evidence="2">Zf-HC2 domain-containing protein</fullName>
    </submittedName>
</protein>
<dbReference type="AlphaFoldDB" id="A0A926EYN9"/>
<gene>
    <name evidence="2" type="ORF">H8689_07295</name>
</gene>
<evidence type="ECO:0000256" key="1">
    <source>
        <dbReference type="SAM" id="Phobius"/>
    </source>
</evidence>
<reference evidence="2 3" key="1">
    <citation type="submission" date="2020-08" db="EMBL/GenBank/DDBJ databases">
        <title>Genome public.</title>
        <authorList>
            <person name="Liu C."/>
            <person name="Sun Q."/>
        </authorList>
    </citation>
    <scope>NUCLEOTIDE SEQUENCE [LARGE SCALE GENOMIC DNA]</scope>
    <source>
        <strain evidence="2 3">NSJ-26</strain>
    </source>
</reference>
<keyword evidence="1" id="KW-1133">Transmembrane helix</keyword>
<keyword evidence="3" id="KW-1185">Reference proteome</keyword>
<organism evidence="2 3">
    <name type="scientific">Wansuia hejianensis</name>
    <dbReference type="NCBI Taxonomy" id="2763667"/>
    <lineage>
        <taxon>Bacteria</taxon>
        <taxon>Bacillati</taxon>
        <taxon>Bacillota</taxon>
        <taxon>Clostridia</taxon>
        <taxon>Lachnospirales</taxon>
        <taxon>Lachnospiraceae</taxon>
        <taxon>Wansuia</taxon>
    </lineage>
</organism>
<dbReference type="RefSeq" id="WP_249323754.1">
    <property type="nucleotide sequence ID" value="NZ_JACRTK010000003.1"/>
</dbReference>
<sequence>MKDISCNIIEDLIPLVKDGIASDESMEIVKEHIRSCDLCKMCLEESHIENYTIPKVEDKEILALIKRRVFMVQIVILMMGAIIGVALTNSMGMFYNFMIMPIMGALSFIALKQRWYIGTLAVMILAYLWQIVDFIISEEFIWEMLYGALFISIIYGGLVVLGVIIALLLRFAFGKDR</sequence>
<proteinExistence type="predicted"/>
<dbReference type="Proteomes" id="UP000601522">
    <property type="component" value="Unassembled WGS sequence"/>
</dbReference>